<evidence type="ECO:0000313" key="2">
    <source>
        <dbReference type="EMBL" id="PIC49794.1"/>
    </source>
</evidence>
<accession>A0A2G5VDE7</accession>
<gene>
    <name evidence="2" type="primary">Cni-C01B12.8</name>
    <name evidence="2" type="synonym">Cnig_chr_II.g8281</name>
    <name evidence="2" type="ORF">B9Z55_008281</name>
</gene>
<evidence type="ECO:0000256" key="1">
    <source>
        <dbReference type="SAM" id="MobiDB-lite"/>
    </source>
</evidence>
<organism evidence="2 3">
    <name type="scientific">Caenorhabditis nigoni</name>
    <dbReference type="NCBI Taxonomy" id="1611254"/>
    <lineage>
        <taxon>Eukaryota</taxon>
        <taxon>Metazoa</taxon>
        <taxon>Ecdysozoa</taxon>
        <taxon>Nematoda</taxon>
        <taxon>Chromadorea</taxon>
        <taxon>Rhabditida</taxon>
        <taxon>Rhabditina</taxon>
        <taxon>Rhabditomorpha</taxon>
        <taxon>Rhabditoidea</taxon>
        <taxon>Rhabditidae</taxon>
        <taxon>Peloderinae</taxon>
        <taxon>Caenorhabditis</taxon>
    </lineage>
</organism>
<keyword evidence="3" id="KW-1185">Reference proteome</keyword>
<sequence>MVKLRDEQKAELIKQEKERRRLARLRQVRQQTSINAKIIREVVSQKRAEVIEDIKASLEEHVVDMVVENGDVEIRTPRNSNRKTSTPHSKKLSRRRQMTEKDLALAQKRNADAMRRLQNSKKRKAQEQEERLAKRKDAAQKANAIMRGAQVL</sequence>
<dbReference type="Proteomes" id="UP000230233">
    <property type="component" value="Chromosome II"/>
</dbReference>
<comment type="caution">
    <text evidence="2">The sequence shown here is derived from an EMBL/GenBank/DDBJ whole genome shotgun (WGS) entry which is preliminary data.</text>
</comment>
<feature type="compositionally biased region" description="Basic and acidic residues" evidence="1">
    <location>
        <begin position="125"/>
        <end position="139"/>
    </location>
</feature>
<feature type="compositionally biased region" description="Polar residues" evidence="1">
    <location>
        <begin position="77"/>
        <end position="87"/>
    </location>
</feature>
<protein>
    <submittedName>
        <fullName evidence="2">Uncharacterized protein</fullName>
    </submittedName>
</protein>
<dbReference type="EMBL" id="PDUG01000002">
    <property type="protein sequence ID" value="PIC49794.1"/>
    <property type="molecule type" value="Genomic_DNA"/>
</dbReference>
<reference evidence="3" key="1">
    <citation type="submission" date="2017-10" db="EMBL/GenBank/DDBJ databases">
        <title>Rapid genome shrinkage in a self-fertile nematode reveals novel sperm competition proteins.</title>
        <authorList>
            <person name="Yin D."/>
            <person name="Schwarz E.M."/>
            <person name="Thomas C.G."/>
            <person name="Felde R.L."/>
            <person name="Korf I.F."/>
            <person name="Cutter A.D."/>
            <person name="Schartner C.M."/>
            <person name="Ralston E.J."/>
            <person name="Meyer B.J."/>
            <person name="Haag E.S."/>
        </authorList>
    </citation>
    <scope>NUCLEOTIDE SEQUENCE [LARGE SCALE GENOMIC DNA]</scope>
    <source>
        <strain evidence="3">JU1422</strain>
    </source>
</reference>
<evidence type="ECO:0000313" key="3">
    <source>
        <dbReference type="Proteomes" id="UP000230233"/>
    </source>
</evidence>
<proteinExistence type="predicted"/>
<dbReference type="OrthoDB" id="5850841at2759"/>
<feature type="region of interest" description="Disordered" evidence="1">
    <location>
        <begin position="73"/>
        <end position="141"/>
    </location>
</feature>
<name>A0A2G5VDE7_9PELO</name>
<feature type="compositionally biased region" description="Basic and acidic residues" evidence="1">
    <location>
        <begin position="97"/>
        <end position="115"/>
    </location>
</feature>
<dbReference type="AlphaFoldDB" id="A0A2G5VDE7"/>